<evidence type="ECO:0000256" key="6">
    <source>
        <dbReference type="ARBA" id="ARBA00023170"/>
    </source>
</evidence>
<evidence type="ECO:0000256" key="3">
    <source>
        <dbReference type="ARBA" id="ARBA00022989"/>
    </source>
</evidence>
<keyword evidence="11" id="KW-1185">Reference proteome</keyword>
<evidence type="ECO:0000256" key="5">
    <source>
        <dbReference type="ARBA" id="ARBA00023136"/>
    </source>
</evidence>
<feature type="domain" description="G-protein coupled receptors family 1 profile" evidence="9">
    <location>
        <begin position="41"/>
        <end position="79"/>
    </location>
</feature>
<proteinExistence type="predicted"/>
<organism evidence="10 11">
    <name type="scientific">Sciurus carolinensis</name>
    <name type="common">Eastern gray squirrel</name>
    <dbReference type="NCBI Taxonomy" id="30640"/>
    <lineage>
        <taxon>Eukaryota</taxon>
        <taxon>Metazoa</taxon>
        <taxon>Chordata</taxon>
        <taxon>Craniata</taxon>
        <taxon>Vertebrata</taxon>
        <taxon>Euteleostomi</taxon>
        <taxon>Mammalia</taxon>
        <taxon>Eutheria</taxon>
        <taxon>Euarchontoglires</taxon>
        <taxon>Glires</taxon>
        <taxon>Rodentia</taxon>
        <taxon>Sciuromorpha</taxon>
        <taxon>Sciuridae</taxon>
        <taxon>Sciurinae</taxon>
        <taxon>Sciurini</taxon>
        <taxon>Sciurus</taxon>
    </lineage>
</organism>
<gene>
    <name evidence="10" type="ORF">SUZIE_139180</name>
</gene>
<keyword evidence="3 8" id="KW-1133">Transmembrane helix</keyword>
<keyword evidence="2 8" id="KW-0812">Transmembrane</keyword>
<keyword evidence="7" id="KW-0807">Transducer</keyword>
<dbReference type="PROSITE" id="PS50262">
    <property type="entry name" value="G_PROTEIN_RECEP_F1_2"/>
    <property type="match status" value="1"/>
</dbReference>
<dbReference type="SUPFAM" id="SSF81321">
    <property type="entry name" value="Family A G protein-coupled receptor-like"/>
    <property type="match status" value="1"/>
</dbReference>
<sequence>METGNQTTISEFLLLELTEDPALQSLIFNLLLSMYLVTILGKLLIILAVSSDSHLHTPMYFFHANLSFTDICLNSSTIP</sequence>
<evidence type="ECO:0000259" key="9">
    <source>
        <dbReference type="PROSITE" id="PS50262"/>
    </source>
</evidence>
<dbReference type="InterPro" id="IPR000725">
    <property type="entry name" value="Olfact_rcpt"/>
</dbReference>
<evidence type="ECO:0000256" key="1">
    <source>
        <dbReference type="ARBA" id="ARBA00004141"/>
    </source>
</evidence>
<dbReference type="Pfam" id="PF13853">
    <property type="entry name" value="7tm_4"/>
    <property type="match status" value="1"/>
</dbReference>
<dbReference type="InterPro" id="IPR017452">
    <property type="entry name" value="GPCR_Rhodpsn_7TM"/>
</dbReference>
<dbReference type="PANTHER" id="PTHR48001">
    <property type="entry name" value="OLFACTORY RECEPTOR"/>
    <property type="match status" value="1"/>
</dbReference>
<evidence type="ECO:0000313" key="11">
    <source>
        <dbReference type="Proteomes" id="UP001166674"/>
    </source>
</evidence>
<keyword evidence="4" id="KW-0297">G-protein coupled receptor</keyword>
<dbReference type="GO" id="GO:0004930">
    <property type="term" value="F:G protein-coupled receptor activity"/>
    <property type="evidence" value="ECO:0007669"/>
    <property type="project" value="UniProtKB-KW"/>
</dbReference>
<dbReference type="GO" id="GO:0016020">
    <property type="term" value="C:membrane"/>
    <property type="evidence" value="ECO:0007669"/>
    <property type="project" value="UniProtKB-SubCell"/>
</dbReference>
<comment type="subcellular location">
    <subcellularLocation>
        <location evidence="1">Membrane</location>
        <topology evidence="1">Multi-pass membrane protein</topology>
    </subcellularLocation>
</comment>
<feature type="transmembrane region" description="Helical" evidence="8">
    <location>
        <begin position="26"/>
        <end position="49"/>
    </location>
</feature>
<evidence type="ECO:0000256" key="8">
    <source>
        <dbReference type="SAM" id="Phobius"/>
    </source>
</evidence>
<evidence type="ECO:0000256" key="7">
    <source>
        <dbReference type="ARBA" id="ARBA00023224"/>
    </source>
</evidence>
<dbReference type="Gene3D" id="1.20.1070.10">
    <property type="entry name" value="Rhodopsin 7-helix transmembrane proteins"/>
    <property type="match status" value="1"/>
</dbReference>
<reference evidence="10" key="1">
    <citation type="submission" date="2020-03" db="EMBL/GenBank/DDBJ databases">
        <title>Studies in the Genomics of Life Span.</title>
        <authorList>
            <person name="Glass D."/>
        </authorList>
    </citation>
    <scope>NUCLEOTIDE SEQUENCE</scope>
    <source>
        <strain evidence="10">SUZIE</strain>
        <tissue evidence="10">Muscle</tissue>
    </source>
</reference>
<dbReference type="AlphaFoldDB" id="A0AA41MR91"/>
<accession>A0AA41MR91</accession>
<comment type="caution">
    <text evidence="10">The sequence shown here is derived from an EMBL/GenBank/DDBJ whole genome shotgun (WGS) entry which is preliminary data.</text>
</comment>
<keyword evidence="5 8" id="KW-0472">Membrane</keyword>
<name>A0AA41MR91_SCICA</name>
<dbReference type="GO" id="GO:0004984">
    <property type="term" value="F:olfactory receptor activity"/>
    <property type="evidence" value="ECO:0007669"/>
    <property type="project" value="InterPro"/>
</dbReference>
<keyword evidence="6 10" id="KW-0675">Receptor</keyword>
<protein>
    <submittedName>
        <fullName evidence="10">Olfactory receptor 7G2</fullName>
    </submittedName>
</protein>
<evidence type="ECO:0000256" key="4">
    <source>
        <dbReference type="ARBA" id="ARBA00023040"/>
    </source>
</evidence>
<dbReference type="Proteomes" id="UP001166674">
    <property type="component" value="Unassembled WGS sequence"/>
</dbReference>
<evidence type="ECO:0000313" key="10">
    <source>
        <dbReference type="EMBL" id="MBZ3876685.1"/>
    </source>
</evidence>
<dbReference type="EMBL" id="JAATJV010280081">
    <property type="protein sequence ID" value="MBZ3876685.1"/>
    <property type="molecule type" value="Genomic_DNA"/>
</dbReference>
<evidence type="ECO:0000256" key="2">
    <source>
        <dbReference type="ARBA" id="ARBA00022692"/>
    </source>
</evidence>